<evidence type="ECO:0000256" key="1">
    <source>
        <dbReference type="SAM" id="MobiDB-lite"/>
    </source>
</evidence>
<evidence type="ECO:0008006" key="5">
    <source>
        <dbReference type="Google" id="ProtNLM"/>
    </source>
</evidence>
<feature type="signal peptide" evidence="2">
    <location>
        <begin position="1"/>
        <end position="21"/>
    </location>
</feature>
<dbReference type="Proteomes" id="UP000461670">
    <property type="component" value="Unassembled WGS sequence"/>
</dbReference>
<evidence type="ECO:0000256" key="2">
    <source>
        <dbReference type="SAM" id="SignalP"/>
    </source>
</evidence>
<comment type="caution">
    <text evidence="3">The sequence shown here is derived from an EMBL/GenBank/DDBJ whole genome shotgun (WGS) entry which is preliminary data.</text>
</comment>
<dbReference type="EMBL" id="WNDQ01000009">
    <property type="protein sequence ID" value="KAF1022766.1"/>
    <property type="molecule type" value="Genomic_DNA"/>
</dbReference>
<sequence>MNKKLALILSAAALASSSAFAFQTAEDPAPISTQAFDGAPVTGAQVIAERAQYVQQLRSRPSYAQDASFVATDNTAQPVARSDVQAGLQSLQQKRAAGPARAEDGMPG</sequence>
<reference evidence="4" key="1">
    <citation type="journal article" date="2020" name="MBio">
        <title>Horizontal gene transfer to a defensive symbiont with a reduced genome amongst a multipartite beetle microbiome.</title>
        <authorList>
            <person name="Waterworth S.C."/>
            <person name="Florez L.V."/>
            <person name="Rees E.R."/>
            <person name="Hertweck C."/>
            <person name="Kaltenpoth M."/>
            <person name="Kwan J.C."/>
        </authorList>
    </citation>
    <scope>NUCLEOTIDE SEQUENCE [LARGE SCALE GENOMIC DNA]</scope>
</reference>
<protein>
    <recommendedName>
        <fullName evidence="5">DUF4148 domain-containing protein</fullName>
    </recommendedName>
</protein>
<organism evidence="3 4">
    <name type="scientific">Paracidovorax wautersii</name>
    <dbReference type="NCBI Taxonomy" id="1177982"/>
    <lineage>
        <taxon>Bacteria</taxon>
        <taxon>Pseudomonadati</taxon>
        <taxon>Pseudomonadota</taxon>
        <taxon>Betaproteobacteria</taxon>
        <taxon>Burkholderiales</taxon>
        <taxon>Comamonadaceae</taxon>
        <taxon>Paracidovorax</taxon>
    </lineage>
</organism>
<accession>A0A7V8JR68</accession>
<dbReference type="AlphaFoldDB" id="A0A7V8JR68"/>
<name>A0A7V8JR68_9BURK</name>
<proteinExistence type="predicted"/>
<gene>
    <name evidence="3" type="ORF">GAK30_00923</name>
</gene>
<keyword evidence="2" id="KW-0732">Signal</keyword>
<evidence type="ECO:0000313" key="4">
    <source>
        <dbReference type="Proteomes" id="UP000461670"/>
    </source>
</evidence>
<feature type="chain" id="PRO_5031112240" description="DUF4148 domain-containing protein" evidence="2">
    <location>
        <begin position="22"/>
        <end position="108"/>
    </location>
</feature>
<feature type="region of interest" description="Disordered" evidence="1">
    <location>
        <begin position="80"/>
        <end position="108"/>
    </location>
</feature>
<evidence type="ECO:0000313" key="3">
    <source>
        <dbReference type="EMBL" id="KAF1022766.1"/>
    </source>
</evidence>